<protein>
    <submittedName>
        <fullName evidence="1">Uncharacterized protein</fullName>
    </submittedName>
</protein>
<comment type="caution">
    <text evidence="1">The sequence shown here is derived from an EMBL/GenBank/DDBJ whole genome shotgun (WGS) entry which is preliminary data.</text>
</comment>
<keyword evidence="2" id="KW-1185">Reference proteome</keyword>
<dbReference type="EMBL" id="CATQJL010000338">
    <property type="protein sequence ID" value="CAJ0610614.1"/>
    <property type="molecule type" value="Genomic_DNA"/>
</dbReference>
<gene>
    <name evidence="1" type="ORF">CYNAS_LOCUS22597</name>
</gene>
<evidence type="ECO:0000313" key="2">
    <source>
        <dbReference type="Proteomes" id="UP001176961"/>
    </source>
</evidence>
<dbReference type="Proteomes" id="UP001176961">
    <property type="component" value="Unassembled WGS sequence"/>
</dbReference>
<accession>A0AA36HGY0</accession>
<name>A0AA36HGY0_CYLNA</name>
<organism evidence="1 2">
    <name type="scientific">Cylicocyclus nassatus</name>
    <name type="common">Nematode worm</name>
    <dbReference type="NCBI Taxonomy" id="53992"/>
    <lineage>
        <taxon>Eukaryota</taxon>
        <taxon>Metazoa</taxon>
        <taxon>Ecdysozoa</taxon>
        <taxon>Nematoda</taxon>
        <taxon>Chromadorea</taxon>
        <taxon>Rhabditida</taxon>
        <taxon>Rhabditina</taxon>
        <taxon>Rhabditomorpha</taxon>
        <taxon>Strongyloidea</taxon>
        <taxon>Strongylidae</taxon>
        <taxon>Cylicocyclus</taxon>
    </lineage>
</organism>
<sequence length="133" mass="14487">MGEAMRALAQYVRLGARGADDTLSFDGKTPSGFFRLQRDGGYVLELTSPPSDAETRRRLLNVCARMNGASNCKATEKVSKEVAKELIDAFDGEVVVVVSGSGLSDPDKVNEMLKRRPRAIHAEQCGCVHNLNF</sequence>
<proteinExistence type="predicted"/>
<dbReference type="AlphaFoldDB" id="A0AA36HGY0"/>
<reference evidence="1" key="1">
    <citation type="submission" date="2023-07" db="EMBL/GenBank/DDBJ databases">
        <authorList>
            <consortium name="CYATHOMIX"/>
        </authorList>
    </citation>
    <scope>NUCLEOTIDE SEQUENCE</scope>
    <source>
        <strain evidence="1">N/A</strain>
    </source>
</reference>
<evidence type="ECO:0000313" key="1">
    <source>
        <dbReference type="EMBL" id="CAJ0610614.1"/>
    </source>
</evidence>